<comment type="subcellular location">
    <subcellularLocation>
        <location evidence="1">Membrane</location>
        <topology evidence="1">Multi-pass membrane protein</topology>
    </subcellularLocation>
</comment>
<organism evidence="6">
    <name type="scientific">Bradyrhizobium quebecense</name>
    <dbReference type="NCBI Taxonomy" id="2748629"/>
    <lineage>
        <taxon>Bacteria</taxon>
        <taxon>Pseudomonadati</taxon>
        <taxon>Pseudomonadota</taxon>
        <taxon>Alphaproteobacteria</taxon>
        <taxon>Hyphomicrobiales</taxon>
        <taxon>Nitrobacteraceae</taxon>
        <taxon>Bradyrhizobium</taxon>
    </lineage>
</organism>
<reference evidence="6" key="1">
    <citation type="submission" date="2020-06" db="EMBL/GenBank/DDBJ databases">
        <title>Whole Genome Sequence of Bradyrhizobium sp. Strain 66S1MB.</title>
        <authorList>
            <person name="Bromfield E."/>
            <person name="Cloutier S."/>
        </authorList>
    </citation>
    <scope>NUCLEOTIDE SEQUENCE</scope>
    <source>
        <strain evidence="6">66S1MB</strain>
    </source>
</reference>
<dbReference type="AlphaFoldDB" id="A0A974AGA0"/>
<dbReference type="GO" id="GO:0004671">
    <property type="term" value="F:protein C-terminal S-isoprenylcysteine carboxyl O-methyltransferase activity"/>
    <property type="evidence" value="ECO:0007669"/>
    <property type="project" value="InterPro"/>
</dbReference>
<evidence type="ECO:0000256" key="4">
    <source>
        <dbReference type="ARBA" id="ARBA00023136"/>
    </source>
</evidence>
<keyword evidence="2 5" id="KW-0812">Transmembrane</keyword>
<sequence>MSFASVILALVTLQRLGELVLARRNTERLLARGAIEVGARHYPLIVLVHAGWLTALWIWGRNQDVNLAALAAFLLLQGLRLWILATLGPRWTTRIIVLPGTPLVASGPYRHFPHPNYAVVVGEIALLPLALHLPVPALIFTVLNLAVLAIRIRAESRAFSVADWPRVSTP</sequence>
<comment type="caution">
    <text evidence="6">The sequence shown here is derived from an EMBL/GenBank/DDBJ whole genome shotgun (WGS) entry which is preliminary data.</text>
</comment>
<evidence type="ECO:0000256" key="2">
    <source>
        <dbReference type="ARBA" id="ARBA00022692"/>
    </source>
</evidence>
<evidence type="ECO:0000256" key="3">
    <source>
        <dbReference type="ARBA" id="ARBA00022989"/>
    </source>
</evidence>
<gene>
    <name evidence="6" type="ORF">HU230_39650</name>
</gene>
<dbReference type="GO" id="GO:0016020">
    <property type="term" value="C:membrane"/>
    <property type="evidence" value="ECO:0007669"/>
    <property type="project" value="UniProtKB-SubCell"/>
</dbReference>
<feature type="transmembrane region" description="Helical" evidence="5">
    <location>
        <begin position="67"/>
        <end position="85"/>
    </location>
</feature>
<evidence type="ECO:0000256" key="1">
    <source>
        <dbReference type="ARBA" id="ARBA00004141"/>
    </source>
</evidence>
<keyword evidence="4 5" id="KW-0472">Membrane</keyword>
<dbReference type="EMBL" id="JABWSX010000001">
    <property type="protein sequence ID" value="NVL11669.1"/>
    <property type="molecule type" value="Genomic_DNA"/>
</dbReference>
<accession>A0A974AGA0</accession>
<feature type="transmembrane region" description="Helical" evidence="5">
    <location>
        <begin position="41"/>
        <end position="60"/>
    </location>
</feature>
<dbReference type="Pfam" id="PF04140">
    <property type="entry name" value="ICMT"/>
    <property type="match status" value="1"/>
</dbReference>
<dbReference type="Gene3D" id="1.20.120.1630">
    <property type="match status" value="1"/>
</dbReference>
<protein>
    <recommendedName>
        <fullName evidence="7">Methyltransferase</fullName>
    </recommendedName>
</protein>
<dbReference type="RefSeq" id="WP_176534565.1">
    <property type="nucleotide sequence ID" value="NZ_CP088022.1"/>
</dbReference>
<keyword evidence="3 5" id="KW-1133">Transmembrane helix</keyword>
<evidence type="ECO:0000313" key="6">
    <source>
        <dbReference type="EMBL" id="NVL11669.1"/>
    </source>
</evidence>
<proteinExistence type="predicted"/>
<evidence type="ECO:0008006" key="7">
    <source>
        <dbReference type="Google" id="ProtNLM"/>
    </source>
</evidence>
<name>A0A974AGA0_9BRAD</name>
<dbReference type="InterPro" id="IPR007269">
    <property type="entry name" value="ICMT_MeTrfase"/>
</dbReference>
<feature type="transmembrane region" description="Helical" evidence="5">
    <location>
        <begin position="129"/>
        <end position="150"/>
    </location>
</feature>
<evidence type="ECO:0000256" key="5">
    <source>
        <dbReference type="SAM" id="Phobius"/>
    </source>
</evidence>